<protein>
    <submittedName>
        <fullName evidence="1">Uncharacterized protein</fullName>
    </submittedName>
</protein>
<proteinExistence type="predicted"/>
<accession>A0A068UQ61</accession>
<dbReference type="EMBL" id="HG739130">
    <property type="protein sequence ID" value="CDP10670.1"/>
    <property type="molecule type" value="Genomic_DNA"/>
</dbReference>
<sequence length="89" mass="10118">MLVHGGMVSWSVVQLNEITPSFRAEECCLSYDAGFERSIFLQFSIFDHVFEKASGLPFQFAPLRNARSTSAALSLWLMRRQRRVSVFAA</sequence>
<organism evidence="1 2">
    <name type="scientific">Coffea canephora</name>
    <name type="common">Robusta coffee</name>
    <dbReference type="NCBI Taxonomy" id="49390"/>
    <lineage>
        <taxon>Eukaryota</taxon>
        <taxon>Viridiplantae</taxon>
        <taxon>Streptophyta</taxon>
        <taxon>Embryophyta</taxon>
        <taxon>Tracheophyta</taxon>
        <taxon>Spermatophyta</taxon>
        <taxon>Magnoliopsida</taxon>
        <taxon>eudicotyledons</taxon>
        <taxon>Gunneridae</taxon>
        <taxon>Pentapetalae</taxon>
        <taxon>asterids</taxon>
        <taxon>lamiids</taxon>
        <taxon>Gentianales</taxon>
        <taxon>Rubiaceae</taxon>
        <taxon>Ixoroideae</taxon>
        <taxon>Gardenieae complex</taxon>
        <taxon>Bertiereae - Coffeeae clade</taxon>
        <taxon>Coffeeae</taxon>
        <taxon>Coffea</taxon>
    </lineage>
</organism>
<dbReference type="AlphaFoldDB" id="A0A068UQ61"/>
<gene>
    <name evidence="1" type="ORF">GSCOC_T00031456001</name>
</gene>
<dbReference type="InParanoid" id="A0A068UQ61"/>
<name>A0A068UQ61_COFCA</name>
<evidence type="ECO:0000313" key="2">
    <source>
        <dbReference type="Proteomes" id="UP000295252"/>
    </source>
</evidence>
<evidence type="ECO:0000313" key="1">
    <source>
        <dbReference type="EMBL" id="CDP10670.1"/>
    </source>
</evidence>
<keyword evidence="2" id="KW-1185">Reference proteome</keyword>
<dbReference type="Proteomes" id="UP000295252">
    <property type="component" value="Chromosome II"/>
</dbReference>
<reference evidence="2" key="1">
    <citation type="journal article" date="2014" name="Science">
        <title>The coffee genome provides insight into the convergent evolution of caffeine biosynthesis.</title>
        <authorList>
            <person name="Denoeud F."/>
            <person name="Carretero-Paulet L."/>
            <person name="Dereeper A."/>
            <person name="Droc G."/>
            <person name="Guyot R."/>
            <person name="Pietrella M."/>
            <person name="Zheng C."/>
            <person name="Alberti A."/>
            <person name="Anthony F."/>
            <person name="Aprea G."/>
            <person name="Aury J.M."/>
            <person name="Bento P."/>
            <person name="Bernard M."/>
            <person name="Bocs S."/>
            <person name="Campa C."/>
            <person name="Cenci A."/>
            <person name="Combes M.C."/>
            <person name="Crouzillat D."/>
            <person name="Da Silva C."/>
            <person name="Daddiego L."/>
            <person name="De Bellis F."/>
            <person name="Dussert S."/>
            <person name="Garsmeur O."/>
            <person name="Gayraud T."/>
            <person name="Guignon V."/>
            <person name="Jahn K."/>
            <person name="Jamilloux V."/>
            <person name="Joet T."/>
            <person name="Labadie K."/>
            <person name="Lan T."/>
            <person name="Leclercq J."/>
            <person name="Lepelley M."/>
            <person name="Leroy T."/>
            <person name="Li L.T."/>
            <person name="Librado P."/>
            <person name="Lopez L."/>
            <person name="Munoz A."/>
            <person name="Noel B."/>
            <person name="Pallavicini A."/>
            <person name="Perrotta G."/>
            <person name="Poncet V."/>
            <person name="Pot D."/>
            <person name="Priyono X."/>
            <person name="Rigoreau M."/>
            <person name="Rouard M."/>
            <person name="Rozas J."/>
            <person name="Tranchant-Dubreuil C."/>
            <person name="VanBuren R."/>
            <person name="Zhang Q."/>
            <person name="Andrade A.C."/>
            <person name="Argout X."/>
            <person name="Bertrand B."/>
            <person name="de Kochko A."/>
            <person name="Graziosi G."/>
            <person name="Henry R.J."/>
            <person name="Jayarama X."/>
            <person name="Ming R."/>
            <person name="Nagai C."/>
            <person name="Rounsley S."/>
            <person name="Sankoff D."/>
            <person name="Giuliano G."/>
            <person name="Albert V.A."/>
            <person name="Wincker P."/>
            <person name="Lashermes P."/>
        </authorList>
    </citation>
    <scope>NUCLEOTIDE SEQUENCE [LARGE SCALE GENOMIC DNA]</scope>
    <source>
        <strain evidence="2">cv. DH200-94</strain>
    </source>
</reference>
<dbReference type="Gramene" id="CDP10670">
    <property type="protein sequence ID" value="CDP10670"/>
    <property type="gene ID" value="GSCOC_T00031456001"/>
</dbReference>